<dbReference type="Proteomes" id="UP000663865">
    <property type="component" value="Unassembled WGS sequence"/>
</dbReference>
<feature type="compositionally biased region" description="Polar residues" evidence="1">
    <location>
        <begin position="313"/>
        <end position="323"/>
    </location>
</feature>
<evidence type="ECO:0000256" key="1">
    <source>
        <dbReference type="SAM" id="MobiDB-lite"/>
    </source>
</evidence>
<dbReference type="Pfam" id="PF26215">
    <property type="entry name" value="HTH_animal"/>
    <property type="match status" value="1"/>
</dbReference>
<sequence length="860" mass="98191">MSNFAQSTVTKHAKIKAKIEGMYSQFENGERRNGDPRPLVTRNVLFFGLSMSGKTTIRRVLVDPRIIAEESTLQAESQTDAICERNVNFRSFNMTVNMVELPANMINGTLSLSSINEKCTNFEIQDFHLICLCISIAAGIDGTAIEAFERLIRHLNQDKVRPNLCLIITRCESKDDAQREKLRNALFNDVGSRFIARHLGREAQFFGALNHDDWSQANTSLLQQFNTIYNYRQSLLQLIRTDIPPFHVPVWRYSQPLASTTISRRSNHVPVHSSSPGWRKLHDQASTLQQAPSPPRTTAQSSLYRQNEHERSPSGSNNQQSLTTSDNVLQQITSPNSIPIIPPLDTIQSNSTSVTPSSISKSTEDDETCDENIIEQPSSLKTKRGNFISEWIQADSSGFMDSAAPPLYFTPLSYKDQYKSHEQAQILGSIRRIIKNMNHIIRVTDKGNNFYIGSAELSYNPFNEILNKVIQLLNTLGGKDFIRKWQYEQMMPDRTKCELAHLYFNPKIHKDSIPVRPIENTIHALTTKISKFLDKILRPIFDDKSKDITIIDGASLITELSKYYKKGLLKPTTRSCTFDIRHLYTMLPQEETLDTLMTFLHVHRYRKVKGISIDSIKKLASIILKNNVFAYGKNIYKQTTGGAMGSSLTLTLANIFMSKCLPFLDVQFANNSGILSTSVYHKPAAKPYVTPFISDHPRHVFINIIQTSLARAVRYSSTFEAFNYERRYIKLMLLYNGYPSTFIENDFHKYLSDYISTSPFLPLIDNENKFFQLRQKLLAQPTSRQSQVALNAATTDIDNDPVADETKQPNQSPTKLDSTTITNYEEKLFLHYTHEKRFEVFKRDMHHAYEHKVVAKSLRT</sequence>
<dbReference type="EMBL" id="CAJNYV010003995">
    <property type="protein sequence ID" value="CAF3626099.1"/>
    <property type="molecule type" value="Genomic_DNA"/>
</dbReference>
<feature type="domain" description="Helix-turn-helix" evidence="2">
    <location>
        <begin position="688"/>
        <end position="747"/>
    </location>
</feature>
<dbReference type="Gene3D" id="3.40.50.300">
    <property type="entry name" value="P-loop containing nucleotide triphosphate hydrolases"/>
    <property type="match status" value="1"/>
</dbReference>
<evidence type="ECO:0000313" key="4">
    <source>
        <dbReference type="EMBL" id="CAF4881751.1"/>
    </source>
</evidence>
<evidence type="ECO:0000313" key="3">
    <source>
        <dbReference type="EMBL" id="CAF3626099.1"/>
    </source>
</evidence>
<dbReference type="SUPFAM" id="SSF52540">
    <property type="entry name" value="P-loop containing nucleoside triphosphate hydrolases"/>
    <property type="match status" value="1"/>
</dbReference>
<feature type="non-terminal residue" evidence="4">
    <location>
        <position position="1"/>
    </location>
</feature>
<evidence type="ECO:0000313" key="5">
    <source>
        <dbReference type="Proteomes" id="UP000663838"/>
    </source>
</evidence>
<feature type="compositionally biased region" description="Low complexity" evidence="1">
    <location>
        <begin position="349"/>
        <end position="361"/>
    </location>
</feature>
<feature type="region of interest" description="Disordered" evidence="1">
    <location>
        <begin position="335"/>
        <end position="372"/>
    </location>
</feature>
<dbReference type="PANTHER" id="PTHR21301:SF10">
    <property type="entry name" value="REVERSE TRANSCRIPTASE DOMAIN-CONTAINING PROTEIN"/>
    <property type="match status" value="1"/>
</dbReference>
<proteinExistence type="predicted"/>
<dbReference type="InterPro" id="IPR027417">
    <property type="entry name" value="P-loop_NTPase"/>
</dbReference>
<reference evidence="4" key="1">
    <citation type="submission" date="2021-02" db="EMBL/GenBank/DDBJ databases">
        <authorList>
            <person name="Nowell W R."/>
        </authorList>
    </citation>
    <scope>NUCLEOTIDE SEQUENCE</scope>
</reference>
<dbReference type="PANTHER" id="PTHR21301">
    <property type="entry name" value="REVERSE TRANSCRIPTASE"/>
    <property type="match status" value="1"/>
</dbReference>
<gene>
    <name evidence="3" type="ORF">KIK155_LOCUS22168</name>
    <name evidence="4" type="ORF">TOA249_LOCUS29311</name>
</gene>
<feature type="compositionally biased region" description="Polar residues" evidence="1">
    <location>
        <begin position="284"/>
        <end position="305"/>
    </location>
</feature>
<evidence type="ECO:0000259" key="2">
    <source>
        <dbReference type="Pfam" id="PF26215"/>
    </source>
</evidence>
<accession>A0A821U0A0</accession>
<comment type="caution">
    <text evidence="4">The sequence shown here is derived from an EMBL/GenBank/DDBJ whole genome shotgun (WGS) entry which is preliminary data.</text>
</comment>
<dbReference type="AlphaFoldDB" id="A0A821U0A0"/>
<dbReference type="Proteomes" id="UP000663838">
    <property type="component" value="Unassembled WGS sequence"/>
</dbReference>
<feature type="compositionally biased region" description="Polar residues" evidence="1">
    <location>
        <begin position="808"/>
        <end position="818"/>
    </location>
</feature>
<protein>
    <recommendedName>
        <fullName evidence="2">Helix-turn-helix domain-containing protein</fullName>
    </recommendedName>
</protein>
<feature type="region of interest" description="Disordered" evidence="1">
    <location>
        <begin position="795"/>
        <end position="818"/>
    </location>
</feature>
<feature type="region of interest" description="Disordered" evidence="1">
    <location>
        <begin position="264"/>
        <end position="323"/>
    </location>
</feature>
<dbReference type="EMBL" id="CAJOBS010004454">
    <property type="protein sequence ID" value="CAF4881751.1"/>
    <property type="molecule type" value="Genomic_DNA"/>
</dbReference>
<organism evidence="4 5">
    <name type="scientific">Rotaria socialis</name>
    <dbReference type="NCBI Taxonomy" id="392032"/>
    <lineage>
        <taxon>Eukaryota</taxon>
        <taxon>Metazoa</taxon>
        <taxon>Spiralia</taxon>
        <taxon>Gnathifera</taxon>
        <taxon>Rotifera</taxon>
        <taxon>Eurotatoria</taxon>
        <taxon>Bdelloidea</taxon>
        <taxon>Philodinida</taxon>
        <taxon>Philodinidae</taxon>
        <taxon>Rotaria</taxon>
    </lineage>
</organism>
<name>A0A821U0A0_9BILA</name>
<dbReference type="InterPro" id="IPR058912">
    <property type="entry name" value="HTH_animal"/>
</dbReference>